<protein>
    <submittedName>
        <fullName evidence="2">ROK family protein</fullName>
    </submittedName>
</protein>
<dbReference type="InterPro" id="IPR036390">
    <property type="entry name" value="WH_DNA-bd_sf"/>
</dbReference>
<reference evidence="2 3" key="1">
    <citation type="submission" date="2020-05" db="EMBL/GenBank/DDBJ databases">
        <title>Genome sequencing of Spirosoma sp. TS118.</title>
        <authorList>
            <person name="Lee J.-H."/>
            <person name="Jeong S."/>
            <person name="Zhao L."/>
            <person name="Jung J.-H."/>
            <person name="Kim M.-K."/>
            <person name="Lim S."/>
        </authorList>
    </citation>
    <scope>NUCLEOTIDE SEQUENCE [LARGE SCALE GENOMIC DNA]</scope>
    <source>
        <strain evidence="2 3">TS118</strain>
    </source>
</reference>
<proteinExistence type="inferred from homology"/>
<dbReference type="InterPro" id="IPR000600">
    <property type="entry name" value="ROK"/>
</dbReference>
<organism evidence="2 3">
    <name type="scientific">Spirosoma taeanense</name>
    <dbReference type="NCBI Taxonomy" id="2735870"/>
    <lineage>
        <taxon>Bacteria</taxon>
        <taxon>Pseudomonadati</taxon>
        <taxon>Bacteroidota</taxon>
        <taxon>Cytophagia</taxon>
        <taxon>Cytophagales</taxon>
        <taxon>Cytophagaceae</taxon>
        <taxon>Spirosoma</taxon>
    </lineage>
</organism>
<sequence length="403" mass="43834">MQDNAVFSVIDTKKNKLKRHIISELYRFESRTISQLSSRLHTSIPSATALIDELSIGHWVRGIGTGTAKYGRKPSLYALDPSRYVTVVLDSSLHDTKLVVFNLLNEVVFRQDLNLHLVNSPLFLRHLQEPLEQVARHIQAEGWMVIGVGAALPGLVNPAQGVNYTYRKLNGPEPSLAQLLQSAFDAPVYLINDTKATIFGEYRFGLAQGKKHVLSINIDWGVGLGVIVNGEILQGTSGFAGELGHIQMKTDGELCACGKVGCLDTLASASSLIRRAKEGLEAGRVSLLSGVSPDEIDIETIIAKANAGDAFSIDLLSDVGSELGRALSTTVHLFNPELLIINGVLAKAEKAVTRPIEQAIDKYCLPNYRDNLSIELSQLGEMAKLRGTQAYVLQSLLEGEQIP</sequence>
<dbReference type="Gene3D" id="3.30.420.40">
    <property type="match status" value="2"/>
</dbReference>
<gene>
    <name evidence="2" type="ORF">HNV11_07625</name>
</gene>
<name>A0A6M5Y5X3_9BACT</name>
<dbReference type="Pfam" id="PF00480">
    <property type="entry name" value="ROK"/>
    <property type="match status" value="1"/>
</dbReference>
<dbReference type="Proteomes" id="UP000502756">
    <property type="component" value="Chromosome"/>
</dbReference>
<dbReference type="AlphaFoldDB" id="A0A6M5Y5X3"/>
<dbReference type="InterPro" id="IPR049874">
    <property type="entry name" value="ROK_cs"/>
</dbReference>
<dbReference type="EMBL" id="CP053435">
    <property type="protein sequence ID" value="QJW89269.1"/>
    <property type="molecule type" value="Genomic_DNA"/>
</dbReference>
<evidence type="ECO:0000313" key="2">
    <source>
        <dbReference type="EMBL" id="QJW89269.1"/>
    </source>
</evidence>
<evidence type="ECO:0000256" key="1">
    <source>
        <dbReference type="ARBA" id="ARBA00006479"/>
    </source>
</evidence>
<accession>A0A6M5Y5X3</accession>
<evidence type="ECO:0000313" key="3">
    <source>
        <dbReference type="Proteomes" id="UP000502756"/>
    </source>
</evidence>
<dbReference type="PANTHER" id="PTHR18964:SF149">
    <property type="entry name" value="BIFUNCTIONAL UDP-N-ACETYLGLUCOSAMINE 2-EPIMERASE_N-ACETYLMANNOSAMINE KINASE"/>
    <property type="match status" value="1"/>
</dbReference>
<comment type="similarity">
    <text evidence="1">Belongs to the ROK (NagC/XylR) family.</text>
</comment>
<dbReference type="SUPFAM" id="SSF46785">
    <property type="entry name" value="Winged helix' DNA-binding domain"/>
    <property type="match status" value="1"/>
</dbReference>
<dbReference type="PANTHER" id="PTHR18964">
    <property type="entry name" value="ROK (REPRESSOR, ORF, KINASE) FAMILY"/>
    <property type="match status" value="1"/>
</dbReference>
<keyword evidence="3" id="KW-1185">Reference proteome</keyword>
<dbReference type="SUPFAM" id="SSF53067">
    <property type="entry name" value="Actin-like ATPase domain"/>
    <property type="match status" value="2"/>
</dbReference>
<dbReference type="PROSITE" id="PS01125">
    <property type="entry name" value="ROK"/>
    <property type="match status" value="1"/>
</dbReference>
<dbReference type="KEGG" id="stae:HNV11_07625"/>
<dbReference type="RefSeq" id="WP_171739106.1">
    <property type="nucleotide sequence ID" value="NZ_CP053435.1"/>
</dbReference>
<dbReference type="InterPro" id="IPR043129">
    <property type="entry name" value="ATPase_NBD"/>
</dbReference>